<dbReference type="InterPro" id="IPR023549">
    <property type="entry name" value="Subtilisin_inhibitor"/>
</dbReference>
<dbReference type="EMBL" id="JBITDC010000007">
    <property type="protein sequence ID" value="MFI5677021.1"/>
    <property type="molecule type" value="Genomic_DNA"/>
</dbReference>
<evidence type="ECO:0000313" key="9">
    <source>
        <dbReference type="EMBL" id="MFI5677021.1"/>
    </source>
</evidence>
<keyword evidence="7" id="KW-0732">Signal</keyword>
<accession>A0ABW7Y3U0</accession>
<dbReference type="Pfam" id="PF00720">
    <property type="entry name" value="SSI"/>
    <property type="match status" value="1"/>
</dbReference>
<keyword evidence="10" id="KW-1185">Reference proteome</keyword>
<gene>
    <name evidence="9" type="ORF">ACIA8P_20490</name>
</gene>
<proteinExistence type="inferred from homology"/>
<organism evidence="9 10">
    <name type="scientific">Streptomyces cellulosae</name>
    <dbReference type="NCBI Taxonomy" id="1968"/>
    <lineage>
        <taxon>Bacteria</taxon>
        <taxon>Bacillati</taxon>
        <taxon>Actinomycetota</taxon>
        <taxon>Actinomycetes</taxon>
        <taxon>Kitasatosporales</taxon>
        <taxon>Streptomycetaceae</taxon>
        <taxon>Streptomyces</taxon>
    </lineage>
</organism>
<sequence>MSQVTRLGRFSRFTQFAPLLVAVGSVGAVVPLSAVPAAASAPVALSLAAPPVRDEDRPAGGDHLTVTVRNAGGGADGTYEVDCHPSRGSHPDAGAACAVVDRNTRWGRDTFAPVPKDSVCTMQYGGPATAHVTGTWAGRPVDTTFDRSSGCAIGRWDRLVPLLPRLGS</sequence>
<keyword evidence="6" id="KW-1015">Disulfide bond</keyword>
<evidence type="ECO:0000256" key="5">
    <source>
        <dbReference type="ARBA" id="ARBA00022900"/>
    </source>
</evidence>
<comment type="similarity">
    <text evidence="2">Belongs to the protease inhibitor I16 (SSI) family.</text>
</comment>
<protein>
    <submittedName>
        <fullName evidence="9">SSI family serine proteinase inhibitor</fullName>
    </submittedName>
</protein>
<evidence type="ECO:0000259" key="8">
    <source>
        <dbReference type="Pfam" id="PF00720"/>
    </source>
</evidence>
<dbReference type="Gene3D" id="3.30.350.10">
    <property type="entry name" value="Subtilisin inhibitor-like"/>
    <property type="match status" value="1"/>
</dbReference>
<dbReference type="SUPFAM" id="SSF55399">
    <property type="entry name" value="Subtilisin inhibitor"/>
    <property type="match status" value="1"/>
</dbReference>
<evidence type="ECO:0000313" key="10">
    <source>
        <dbReference type="Proteomes" id="UP001612415"/>
    </source>
</evidence>
<keyword evidence="3" id="KW-0964">Secreted</keyword>
<feature type="chain" id="PRO_5046677446" evidence="7">
    <location>
        <begin position="29"/>
        <end position="168"/>
    </location>
</feature>
<evidence type="ECO:0000256" key="7">
    <source>
        <dbReference type="SAM" id="SignalP"/>
    </source>
</evidence>
<dbReference type="Proteomes" id="UP001612415">
    <property type="component" value="Unassembled WGS sequence"/>
</dbReference>
<keyword evidence="4" id="KW-0646">Protease inhibitor</keyword>
<evidence type="ECO:0000256" key="6">
    <source>
        <dbReference type="ARBA" id="ARBA00023157"/>
    </source>
</evidence>
<dbReference type="InterPro" id="IPR036819">
    <property type="entry name" value="Subtilisin_inhibitor-like_sf"/>
</dbReference>
<evidence type="ECO:0000256" key="1">
    <source>
        <dbReference type="ARBA" id="ARBA00004613"/>
    </source>
</evidence>
<feature type="domain" description="Subtilisin inhibitor" evidence="8">
    <location>
        <begin position="77"/>
        <end position="142"/>
    </location>
</feature>
<keyword evidence="5" id="KW-0722">Serine protease inhibitor</keyword>
<reference evidence="9 10" key="1">
    <citation type="submission" date="2024-10" db="EMBL/GenBank/DDBJ databases">
        <title>The Natural Products Discovery Center: Release of the First 8490 Sequenced Strains for Exploring Actinobacteria Biosynthetic Diversity.</title>
        <authorList>
            <person name="Kalkreuter E."/>
            <person name="Kautsar S.A."/>
            <person name="Yang D."/>
            <person name="Bader C.D."/>
            <person name="Teijaro C.N."/>
            <person name="Fluegel L."/>
            <person name="Davis C.M."/>
            <person name="Simpson J.R."/>
            <person name="Lauterbach L."/>
            <person name="Steele A.D."/>
            <person name="Gui C."/>
            <person name="Meng S."/>
            <person name="Li G."/>
            <person name="Viehrig K."/>
            <person name="Ye F."/>
            <person name="Su P."/>
            <person name="Kiefer A.F."/>
            <person name="Nichols A."/>
            <person name="Cepeda A.J."/>
            <person name="Yan W."/>
            <person name="Fan B."/>
            <person name="Jiang Y."/>
            <person name="Adhikari A."/>
            <person name="Zheng C.-J."/>
            <person name="Schuster L."/>
            <person name="Cowan T.M."/>
            <person name="Smanski M.J."/>
            <person name="Chevrette M.G."/>
            <person name="De Carvalho L.P.S."/>
            <person name="Shen B."/>
        </authorList>
    </citation>
    <scope>NUCLEOTIDE SEQUENCE [LARGE SCALE GENOMIC DNA]</scope>
    <source>
        <strain evidence="9 10">NPDC051599</strain>
    </source>
</reference>
<evidence type="ECO:0000256" key="3">
    <source>
        <dbReference type="ARBA" id="ARBA00022525"/>
    </source>
</evidence>
<evidence type="ECO:0000256" key="2">
    <source>
        <dbReference type="ARBA" id="ARBA00010472"/>
    </source>
</evidence>
<feature type="signal peptide" evidence="7">
    <location>
        <begin position="1"/>
        <end position="28"/>
    </location>
</feature>
<comment type="caution">
    <text evidence="9">The sequence shown here is derived from an EMBL/GenBank/DDBJ whole genome shotgun (WGS) entry which is preliminary data.</text>
</comment>
<evidence type="ECO:0000256" key="4">
    <source>
        <dbReference type="ARBA" id="ARBA00022690"/>
    </source>
</evidence>
<dbReference type="RefSeq" id="WP_398657709.1">
    <property type="nucleotide sequence ID" value="NZ_JBITDC010000007.1"/>
</dbReference>
<comment type="subcellular location">
    <subcellularLocation>
        <location evidence="1">Secreted</location>
    </subcellularLocation>
</comment>
<name>A0ABW7Y3U0_STRCE</name>